<accession>B7VSX0</accession>
<reference evidence="1 2" key="1">
    <citation type="submission" date="2009-02" db="EMBL/GenBank/DDBJ databases">
        <title>Vibrio splendidus str. LGP32 complete genome.</title>
        <authorList>
            <person name="Mazel D."/>
            <person name="Le Roux F."/>
        </authorList>
    </citation>
    <scope>NUCLEOTIDE SEQUENCE [LARGE SCALE GENOMIC DNA]</scope>
    <source>
        <strain evidence="1 2">LGP32</strain>
    </source>
</reference>
<dbReference type="KEGG" id="vsp:VS_II1206"/>
<name>B7VSX0_VIBA3</name>
<dbReference type="Proteomes" id="UP000009100">
    <property type="component" value="Chromosome 2"/>
</dbReference>
<dbReference type="STRING" id="575788.VS_II1206"/>
<dbReference type="AlphaFoldDB" id="B7VSX0"/>
<evidence type="ECO:0000313" key="2">
    <source>
        <dbReference type="Proteomes" id="UP000009100"/>
    </source>
</evidence>
<organism evidence="1 2">
    <name type="scientific">Vibrio atlanticus (strain LGP32)</name>
    <name type="common">Vibrio splendidus (strain Mel32)</name>
    <dbReference type="NCBI Taxonomy" id="575788"/>
    <lineage>
        <taxon>Bacteria</taxon>
        <taxon>Pseudomonadati</taxon>
        <taxon>Pseudomonadota</taxon>
        <taxon>Gammaproteobacteria</taxon>
        <taxon>Vibrionales</taxon>
        <taxon>Vibrionaceae</taxon>
        <taxon>Vibrio</taxon>
    </lineage>
</organism>
<gene>
    <name evidence="1" type="ordered locus">VS_II1206</name>
</gene>
<dbReference type="HOGENOM" id="CLU_3013156_0_0_6"/>
<sequence>MTIINGSTRNFEFPPKPNTREVIIMRKYYLNKLKSTCSKLEREALRTLIELCNWRY</sequence>
<protein>
    <submittedName>
        <fullName evidence="1">Uncharacterized protein</fullName>
    </submittedName>
</protein>
<proteinExistence type="predicted"/>
<dbReference type="EMBL" id="FM954973">
    <property type="protein sequence ID" value="CAV27190.1"/>
    <property type="molecule type" value="Genomic_DNA"/>
</dbReference>
<evidence type="ECO:0000313" key="1">
    <source>
        <dbReference type="EMBL" id="CAV27190.1"/>
    </source>
</evidence>